<name>A0ABP6SW56_9ACTN</name>
<organism evidence="2 3">
    <name type="scientific">Cryptosporangium minutisporangium</name>
    <dbReference type="NCBI Taxonomy" id="113569"/>
    <lineage>
        <taxon>Bacteria</taxon>
        <taxon>Bacillati</taxon>
        <taxon>Actinomycetota</taxon>
        <taxon>Actinomycetes</taxon>
        <taxon>Cryptosporangiales</taxon>
        <taxon>Cryptosporangiaceae</taxon>
        <taxon>Cryptosporangium</taxon>
    </lineage>
</organism>
<feature type="region of interest" description="Disordered" evidence="1">
    <location>
        <begin position="1"/>
        <end position="26"/>
    </location>
</feature>
<sequence>MPSVHHDRGLTRDAAAPTEPPTAPASQIAADIPRCPCCGDPSPLGRACANCVACDRCHAVVPNFEVIRTVRGSTICDFCTQQSYWRCESCGGWNRDGMPCGNDCVSGDDDDDADVDDDLHTEIHGYNYKPFPVFRGDGPLFLGPEIEVHTPYDDDEECAAIAYSHLGELGYLKHDESIDPGFEIVTHPMTYAWALEHFPWEMLPELAAAGASVSHSTGLHVHLSRAGFADPLHIYRWMKFVYRNQPQVTQLAGRSSSYAQFTDHERQQVAKRAKGGYGERNTAINTNNGDTLELRVFASSLEPQTVQAAFGFAASSVEYTRDLDVPAIARAAGWSWPAYTAWLSEHAEYTPLTQQLEALSCAC</sequence>
<feature type="compositionally biased region" description="Basic and acidic residues" evidence="1">
    <location>
        <begin position="1"/>
        <end position="11"/>
    </location>
</feature>
<gene>
    <name evidence="2" type="ORF">GCM10020369_23560</name>
</gene>
<dbReference type="EMBL" id="BAAAYN010000016">
    <property type="protein sequence ID" value="GAA3386394.1"/>
    <property type="molecule type" value="Genomic_DNA"/>
</dbReference>
<dbReference type="RefSeq" id="WP_345728085.1">
    <property type="nucleotide sequence ID" value="NZ_BAAAYN010000016.1"/>
</dbReference>
<evidence type="ECO:0008006" key="4">
    <source>
        <dbReference type="Google" id="ProtNLM"/>
    </source>
</evidence>
<protein>
    <recommendedName>
        <fullName evidence="4">Amidoligase enzyme</fullName>
    </recommendedName>
</protein>
<proteinExistence type="predicted"/>
<evidence type="ECO:0000313" key="3">
    <source>
        <dbReference type="Proteomes" id="UP001501676"/>
    </source>
</evidence>
<accession>A0ABP6SW56</accession>
<dbReference type="Proteomes" id="UP001501676">
    <property type="component" value="Unassembled WGS sequence"/>
</dbReference>
<comment type="caution">
    <text evidence="2">The sequence shown here is derived from an EMBL/GenBank/DDBJ whole genome shotgun (WGS) entry which is preliminary data.</text>
</comment>
<evidence type="ECO:0000313" key="2">
    <source>
        <dbReference type="EMBL" id="GAA3386394.1"/>
    </source>
</evidence>
<reference evidence="3" key="1">
    <citation type="journal article" date="2019" name="Int. J. Syst. Evol. Microbiol.">
        <title>The Global Catalogue of Microorganisms (GCM) 10K type strain sequencing project: providing services to taxonomists for standard genome sequencing and annotation.</title>
        <authorList>
            <consortium name="The Broad Institute Genomics Platform"/>
            <consortium name="The Broad Institute Genome Sequencing Center for Infectious Disease"/>
            <person name="Wu L."/>
            <person name="Ma J."/>
        </authorList>
    </citation>
    <scope>NUCLEOTIDE SEQUENCE [LARGE SCALE GENOMIC DNA]</scope>
    <source>
        <strain evidence="3">JCM 9458</strain>
    </source>
</reference>
<keyword evidence="3" id="KW-1185">Reference proteome</keyword>
<evidence type="ECO:0000256" key="1">
    <source>
        <dbReference type="SAM" id="MobiDB-lite"/>
    </source>
</evidence>